<dbReference type="Proteomes" id="UP000515312">
    <property type="component" value="Chromosome"/>
</dbReference>
<proteinExistence type="predicted"/>
<comment type="subcellular location">
    <subcellularLocation>
        <location evidence="1">Membrane</location>
    </subcellularLocation>
</comment>
<feature type="transmembrane region" description="Helical" evidence="5">
    <location>
        <begin position="66"/>
        <end position="84"/>
    </location>
</feature>
<evidence type="ECO:0000313" key="8">
    <source>
        <dbReference type="Proteomes" id="UP000515312"/>
    </source>
</evidence>
<sequence>MLLTIYNTLSAHRRDWAIGITLLCLAILLSFFAHDIFFRLLARFRPKYQAERPLFATATQRLRRPARWIVILTAIGFSLPWIPIPPNYTDLAHKALGILWFLALGWFMISAVYMVEDLLLRRYDVGASDNLRARRVRTQMQFMRRISIFLLLLIDAGLILSLFHDSKIWHYGAGLLASAGLASLVLATAAKSTASNLLAGLQIAFTEPIRIDDVVVVQGQFGRVEEITTGYVVIAVWDQRKLIVPLSYFIENSFENWTRNSSDLIGTSFLYVDYSIPVEALRQEFTRILESSTQWDRRINALQVTNLSEHTMEIRCLMSARNSGQTFDLRCIVREKMIDFIQKNYPDAFPRTRFSAISQPESGNSFPSTQPQS</sequence>
<feature type="domain" description="Mechanosensitive ion channel MscS" evidence="6">
    <location>
        <begin position="193"/>
        <end position="259"/>
    </location>
</feature>
<dbReference type="PANTHER" id="PTHR30566">
    <property type="entry name" value="YNAI-RELATED MECHANOSENSITIVE ION CHANNEL"/>
    <property type="match status" value="1"/>
</dbReference>
<evidence type="ECO:0000256" key="3">
    <source>
        <dbReference type="ARBA" id="ARBA00022989"/>
    </source>
</evidence>
<accession>A0A7G8BLE4</accession>
<dbReference type="RefSeq" id="WP_186744734.1">
    <property type="nucleotide sequence ID" value="NZ_CP060394.1"/>
</dbReference>
<dbReference type="GO" id="GO:0008381">
    <property type="term" value="F:mechanosensitive monoatomic ion channel activity"/>
    <property type="evidence" value="ECO:0007669"/>
    <property type="project" value="UniProtKB-ARBA"/>
</dbReference>
<protein>
    <submittedName>
        <fullName evidence="7">Mechanosensitive ion channel</fullName>
    </submittedName>
</protein>
<dbReference type="Pfam" id="PF00924">
    <property type="entry name" value="MS_channel_2nd"/>
    <property type="match status" value="1"/>
</dbReference>
<dbReference type="Gene3D" id="1.10.287.1260">
    <property type="match status" value="1"/>
</dbReference>
<dbReference type="AlphaFoldDB" id="A0A7G8BLE4"/>
<dbReference type="InterPro" id="IPR006685">
    <property type="entry name" value="MscS_channel_2nd"/>
</dbReference>
<dbReference type="SUPFAM" id="SSF50182">
    <property type="entry name" value="Sm-like ribonucleoproteins"/>
    <property type="match status" value="1"/>
</dbReference>
<dbReference type="KEGG" id="adin:H7849_05230"/>
<feature type="transmembrane region" description="Helical" evidence="5">
    <location>
        <begin position="96"/>
        <end position="115"/>
    </location>
</feature>
<dbReference type="PANTHER" id="PTHR30566:SF25">
    <property type="entry name" value="INNER MEMBRANE PROTEIN"/>
    <property type="match status" value="1"/>
</dbReference>
<dbReference type="EMBL" id="CP060394">
    <property type="protein sequence ID" value="QNI33364.1"/>
    <property type="molecule type" value="Genomic_DNA"/>
</dbReference>
<feature type="transmembrane region" description="Helical" evidence="5">
    <location>
        <begin position="169"/>
        <end position="190"/>
    </location>
</feature>
<evidence type="ECO:0000256" key="1">
    <source>
        <dbReference type="ARBA" id="ARBA00004370"/>
    </source>
</evidence>
<dbReference type="InterPro" id="IPR023408">
    <property type="entry name" value="MscS_beta-dom_sf"/>
</dbReference>
<name>A0A7G8BLE4_9BACT</name>
<reference evidence="7 8" key="1">
    <citation type="submission" date="2020-08" db="EMBL/GenBank/DDBJ databases">
        <title>Edaphobacter telluris sp. nov. and Acidobacterium dinghuensis sp. nov., two acidobacteria isolated from forest soil.</title>
        <authorList>
            <person name="Fu J."/>
            <person name="Qiu L."/>
        </authorList>
    </citation>
    <scope>NUCLEOTIDE SEQUENCE [LARGE SCALE GENOMIC DNA]</scope>
    <source>
        <strain evidence="7">4Y35</strain>
    </source>
</reference>
<dbReference type="InterPro" id="IPR010920">
    <property type="entry name" value="LSM_dom_sf"/>
</dbReference>
<evidence type="ECO:0000256" key="5">
    <source>
        <dbReference type="SAM" id="Phobius"/>
    </source>
</evidence>
<keyword evidence="2 5" id="KW-0812">Transmembrane</keyword>
<keyword evidence="8" id="KW-1185">Reference proteome</keyword>
<evidence type="ECO:0000256" key="2">
    <source>
        <dbReference type="ARBA" id="ARBA00022692"/>
    </source>
</evidence>
<evidence type="ECO:0000313" key="7">
    <source>
        <dbReference type="EMBL" id="QNI33364.1"/>
    </source>
</evidence>
<keyword evidence="3 5" id="KW-1133">Transmembrane helix</keyword>
<evidence type="ECO:0000259" key="6">
    <source>
        <dbReference type="Pfam" id="PF00924"/>
    </source>
</evidence>
<keyword evidence="4 5" id="KW-0472">Membrane</keyword>
<evidence type="ECO:0000256" key="4">
    <source>
        <dbReference type="ARBA" id="ARBA00023136"/>
    </source>
</evidence>
<gene>
    <name evidence="7" type="ORF">H7849_05230</name>
</gene>
<organism evidence="7 8">
    <name type="scientific">Alloacidobacterium dinghuense</name>
    <dbReference type="NCBI Taxonomy" id="2763107"/>
    <lineage>
        <taxon>Bacteria</taxon>
        <taxon>Pseudomonadati</taxon>
        <taxon>Acidobacteriota</taxon>
        <taxon>Terriglobia</taxon>
        <taxon>Terriglobales</taxon>
        <taxon>Acidobacteriaceae</taxon>
        <taxon>Alloacidobacterium</taxon>
    </lineage>
</organism>
<feature type="transmembrane region" description="Helical" evidence="5">
    <location>
        <begin position="142"/>
        <end position="163"/>
    </location>
</feature>
<feature type="transmembrane region" description="Helical" evidence="5">
    <location>
        <begin position="16"/>
        <end position="38"/>
    </location>
</feature>
<dbReference type="GO" id="GO:0016020">
    <property type="term" value="C:membrane"/>
    <property type="evidence" value="ECO:0007669"/>
    <property type="project" value="UniProtKB-SubCell"/>
</dbReference>
<dbReference type="Gene3D" id="2.30.30.60">
    <property type="match status" value="1"/>
</dbReference>